<evidence type="ECO:0000256" key="1">
    <source>
        <dbReference type="SAM" id="MobiDB-lite"/>
    </source>
</evidence>
<organism evidence="2 3">
    <name type="scientific">Paspalum notatum var. saurae</name>
    <dbReference type="NCBI Taxonomy" id="547442"/>
    <lineage>
        <taxon>Eukaryota</taxon>
        <taxon>Viridiplantae</taxon>
        <taxon>Streptophyta</taxon>
        <taxon>Embryophyta</taxon>
        <taxon>Tracheophyta</taxon>
        <taxon>Spermatophyta</taxon>
        <taxon>Magnoliopsida</taxon>
        <taxon>Liliopsida</taxon>
        <taxon>Poales</taxon>
        <taxon>Poaceae</taxon>
        <taxon>PACMAD clade</taxon>
        <taxon>Panicoideae</taxon>
        <taxon>Andropogonodae</taxon>
        <taxon>Paspaleae</taxon>
        <taxon>Paspalinae</taxon>
        <taxon>Paspalum</taxon>
    </lineage>
</organism>
<proteinExistence type="predicted"/>
<reference evidence="2 3" key="1">
    <citation type="submission" date="2024-02" db="EMBL/GenBank/DDBJ databases">
        <title>High-quality chromosome-scale genome assembly of Pensacola bahiagrass (Paspalum notatum Flugge var. saurae).</title>
        <authorList>
            <person name="Vega J.M."/>
            <person name="Podio M."/>
            <person name="Orjuela J."/>
            <person name="Siena L.A."/>
            <person name="Pessino S.C."/>
            <person name="Combes M.C."/>
            <person name="Mariac C."/>
            <person name="Albertini E."/>
            <person name="Pupilli F."/>
            <person name="Ortiz J.P.A."/>
            <person name="Leblanc O."/>
        </authorList>
    </citation>
    <scope>NUCLEOTIDE SEQUENCE [LARGE SCALE GENOMIC DNA]</scope>
    <source>
        <strain evidence="2">R1</strain>
        <tissue evidence="2">Leaf</tissue>
    </source>
</reference>
<dbReference type="Gene3D" id="3.60.10.10">
    <property type="entry name" value="Endonuclease/exonuclease/phosphatase"/>
    <property type="match status" value="1"/>
</dbReference>
<evidence type="ECO:0000313" key="2">
    <source>
        <dbReference type="EMBL" id="WVZ51998.1"/>
    </source>
</evidence>
<dbReference type="SUPFAM" id="SSF56219">
    <property type="entry name" value="DNase I-like"/>
    <property type="match status" value="1"/>
</dbReference>
<feature type="region of interest" description="Disordered" evidence="1">
    <location>
        <begin position="111"/>
        <end position="148"/>
    </location>
</feature>
<gene>
    <name evidence="2" type="ORF">U9M48_003094</name>
</gene>
<keyword evidence="3" id="KW-1185">Reference proteome</keyword>
<evidence type="ECO:0000313" key="3">
    <source>
        <dbReference type="Proteomes" id="UP001341281"/>
    </source>
</evidence>
<accession>A0AAQ3SDU4</accession>
<dbReference type="InterPro" id="IPR036691">
    <property type="entry name" value="Endo/exonu/phosph_ase_sf"/>
</dbReference>
<protein>
    <recommendedName>
        <fullName evidence="4">Endonuclease/exonuclease/phosphatase domain-containing protein</fullName>
    </recommendedName>
</protein>
<dbReference type="PANTHER" id="PTHR33710:SF79">
    <property type="entry name" value="OS06G0205337 PROTEIN"/>
    <property type="match status" value="1"/>
</dbReference>
<dbReference type="EMBL" id="CP144745">
    <property type="protein sequence ID" value="WVZ51998.1"/>
    <property type="molecule type" value="Genomic_DNA"/>
</dbReference>
<name>A0AAQ3SDU4_PASNO</name>
<sequence length="220" mass="25660">MSVLCMGDMNNIMNAKEKLGPNLVNHARYNGPAYTWSNKRFSSIPTFERLDRCLVNAKWIESSPNTSVHHLPMLYSDHCPILIKIESSGDRELVQVKKKRFQLEDNLSGNRSKNMAKKETKYQSTTNHNRKPTFYLGTGAHSPQPQMLESINSATPHHYKDDEYHKQRAKKQWITLGDRDTRFFQKCILKRPRKNRIPFIITHDGHTLTTNEHMADYFKT</sequence>
<dbReference type="AlphaFoldDB" id="A0AAQ3SDU4"/>
<dbReference type="Proteomes" id="UP001341281">
    <property type="component" value="Chromosome 01"/>
</dbReference>
<dbReference type="PANTHER" id="PTHR33710">
    <property type="entry name" value="BNAC02G09200D PROTEIN"/>
    <property type="match status" value="1"/>
</dbReference>
<evidence type="ECO:0008006" key="4">
    <source>
        <dbReference type="Google" id="ProtNLM"/>
    </source>
</evidence>